<dbReference type="InterPro" id="IPR003406">
    <property type="entry name" value="Glyco_trans_14"/>
</dbReference>
<dbReference type="GO" id="GO:0030158">
    <property type="term" value="F:protein xylosyltransferase activity"/>
    <property type="evidence" value="ECO:0007669"/>
    <property type="project" value="InterPro"/>
</dbReference>
<evidence type="ECO:0000256" key="7">
    <source>
        <dbReference type="ARBA" id="ARBA00022824"/>
    </source>
</evidence>
<evidence type="ECO:0000256" key="8">
    <source>
        <dbReference type="ARBA" id="ARBA00022968"/>
    </source>
</evidence>
<proteinExistence type="predicted"/>
<keyword evidence="4" id="KW-0808">Transferase</keyword>
<dbReference type="GO" id="GO:0050650">
    <property type="term" value="P:chondroitin sulfate proteoglycan biosynthetic process"/>
    <property type="evidence" value="ECO:0007669"/>
    <property type="project" value="TreeGrafter"/>
</dbReference>
<keyword evidence="6" id="KW-0479">Metal-binding</keyword>
<organism evidence="15 16">
    <name type="scientific">Hymenobacter luteus</name>
    <dbReference type="NCBI Taxonomy" id="1411122"/>
    <lineage>
        <taxon>Bacteria</taxon>
        <taxon>Pseudomonadati</taxon>
        <taxon>Bacteroidota</taxon>
        <taxon>Cytophagia</taxon>
        <taxon>Cytophagales</taxon>
        <taxon>Hymenobacteraceae</taxon>
        <taxon>Hymenobacter</taxon>
    </lineage>
</organism>
<dbReference type="GO" id="GO:0015012">
    <property type="term" value="P:heparan sulfate proteoglycan biosynthetic process"/>
    <property type="evidence" value="ECO:0007669"/>
    <property type="project" value="TreeGrafter"/>
</dbReference>
<keyword evidence="3" id="KW-0328">Glycosyltransferase</keyword>
<evidence type="ECO:0000256" key="11">
    <source>
        <dbReference type="ARBA" id="ARBA00023136"/>
    </source>
</evidence>
<keyword evidence="10" id="KW-0333">Golgi apparatus</keyword>
<evidence type="ECO:0000256" key="2">
    <source>
        <dbReference type="ARBA" id="ARBA00004648"/>
    </source>
</evidence>
<dbReference type="InterPro" id="IPR043538">
    <property type="entry name" value="XYLT"/>
</dbReference>
<evidence type="ECO:0000256" key="10">
    <source>
        <dbReference type="ARBA" id="ARBA00023034"/>
    </source>
</evidence>
<keyword evidence="13" id="KW-0325">Glycoprotein</keyword>
<dbReference type="AlphaFoldDB" id="A0A7W9WB98"/>
<keyword evidence="16" id="KW-1185">Reference proteome</keyword>
<name>A0A7W9WB98_9BACT</name>
<dbReference type="Pfam" id="PF02485">
    <property type="entry name" value="Branch"/>
    <property type="match status" value="1"/>
</dbReference>
<dbReference type="GO" id="GO:0046872">
    <property type="term" value="F:metal ion binding"/>
    <property type="evidence" value="ECO:0007669"/>
    <property type="project" value="UniProtKB-KW"/>
</dbReference>
<evidence type="ECO:0000256" key="9">
    <source>
        <dbReference type="ARBA" id="ARBA00022989"/>
    </source>
</evidence>
<keyword evidence="5" id="KW-0812">Transmembrane</keyword>
<evidence type="ECO:0000256" key="14">
    <source>
        <dbReference type="ARBA" id="ARBA00042865"/>
    </source>
</evidence>
<evidence type="ECO:0000256" key="5">
    <source>
        <dbReference type="ARBA" id="ARBA00022692"/>
    </source>
</evidence>
<evidence type="ECO:0000313" key="15">
    <source>
        <dbReference type="EMBL" id="MBB6058778.1"/>
    </source>
</evidence>
<evidence type="ECO:0000256" key="4">
    <source>
        <dbReference type="ARBA" id="ARBA00022679"/>
    </source>
</evidence>
<gene>
    <name evidence="15" type="ORF">HNQ93_001624</name>
</gene>
<keyword evidence="11" id="KW-0472">Membrane</keyword>
<protein>
    <recommendedName>
        <fullName evidence="14">Peptide O-xylosyltransferase</fullName>
    </recommendedName>
</protein>
<keyword evidence="9" id="KW-1133">Transmembrane helix</keyword>
<dbReference type="GO" id="GO:0016020">
    <property type="term" value="C:membrane"/>
    <property type="evidence" value="ECO:0007669"/>
    <property type="project" value="InterPro"/>
</dbReference>
<dbReference type="PANTHER" id="PTHR46025:SF3">
    <property type="entry name" value="XYLOSYLTRANSFERASE OXT"/>
    <property type="match status" value="1"/>
</dbReference>
<evidence type="ECO:0000256" key="12">
    <source>
        <dbReference type="ARBA" id="ARBA00023157"/>
    </source>
</evidence>
<evidence type="ECO:0000256" key="6">
    <source>
        <dbReference type="ARBA" id="ARBA00022723"/>
    </source>
</evidence>
<keyword evidence="8" id="KW-0735">Signal-anchor</keyword>
<evidence type="ECO:0000256" key="13">
    <source>
        <dbReference type="ARBA" id="ARBA00023180"/>
    </source>
</evidence>
<sequence length="293" mass="34132">MRIAHLIMAHKGPEQVARLVTAMAHEGFDFYIHLDAKADRREFAFLEALPGVRLTTTRLFVRWASYRFTKAILECTREILATGIAYDFINLMSAQDYPIKPAETIYRFFARNLGRSFLSFESSEEDSEWWAHAITRVEKYHSTYFHFKGQYFLQSTLNWLLPKRKFPLPYTLYGGKDGSWWTISRPCAQYLVDFVDDNPTLRRFTMFTWGSDEFLISTILMNSPFRATIVNDNYRYIDWSRGGANPKVLTSDDFESLRTSYKLFARKFDPTVDATVLNRVDEVLLAAPLQPVS</sequence>
<evidence type="ECO:0000256" key="3">
    <source>
        <dbReference type="ARBA" id="ARBA00022676"/>
    </source>
</evidence>
<dbReference type="RefSeq" id="WP_183403047.1">
    <property type="nucleotide sequence ID" value="NZ_JACHGG010000002.1"/>
</dbReference>
<comment type="subcellular location">
    <subcellularLocation>
        <location evidence="2">Endoplasmic reticulum membrane</location>
        <topology evidence="2">Single-pass type II membrane protein</topology>
    </subcellularLocation>
    <subcellularLocation>
        <location evidence="1">Golgi apparatus membrane</location>
        <topology evidence="1">Single-pass type II membrane protein</topology>
    </subcellularLocation>
</comment>
<reference evidence="15 16" key="1">
    <citation type="submission" date="2020-08" db="EMBL/GenBank/DDBJ databases">
        <title>Genomic Encyclopedia of Type Strains, Phase IV (KMG-IV): sequencing the most valuable type-strain genomes for metagenomic binning, comparative biology and taxonomic classification.</title>
        <authorList>
            <person name="Goeker M."/>
        </authorList>
    </citation>
    <scope>NUCLEOTIDE SEQUENCE [LARGE SCALE GENOMIC DNA]</scope>
    <source>
        <strain evidence="15 16">DSM 26718</strain>
    </source>
</reference>
<keyword evidence="12" id="KW-1015">Disulfide bond</keyword>
<accession>A0A7W9WB98</accession>
<comment type="caution">
    <text evidence="15">The sequence shown here is derived from an EMBL/GenBank/DDBJ whole genome shotgun (WGS) entry which is preliminary data.</text>
</comment>
<dbReference type="PANTHER" id="PTHR46025">
    <property type="entry name" value="XYLOSYLTRANSFERASE OXT"/>
    <property type="match status" value="1"/>
</dbReference>
<dbReference type="EMBL" id="JACHGG010000002">
    <property type="protein sequence ID" value="MBB6058778.1"/>
    <property type="molecule type" value="Genomic_DNA"/>
</dbReference>
<dbReference type="Proteomes" id="UP000532746">
    <property type="component" value="Unassembled WGS sequence"/>
</dbReference>
<evidence type="ECO:0000256" key="1">
    <source>
        <dbReference type="ARBA" id="ARBA00004323"/>
    </source>
</evidence>
<evidence type="ECO:0000313" key="16">
    <source>
        <dbReference type="Proteomes" id="UP000532746"/>
    </source>
</evidence>
<keyword evidence="7" id="KW-0256">Endoplasmic reticulum</keyword>